<dbReference type="InterPro" id="IPR000253">
    <property type="entry name" value="FHA_dom"/>
</dbReference>
<accession>A0A0E3Q057</accession>
<comment type="pathway">
    <text evidence="1">Protein modification; protein ubiquitination.</text>
</comment>
<dbReference type="InterPro" id="IPR051550">
    <property type="entry name" value="SCF-Subunits/Alg-Epimerases"/>
</dbReference>
<dbReference type="InterPro" id="IPR022441">
    <property type="entry name" value="Para_beta_helix_rpt-2"/>
</dbReference>
<dbReference type="Proteomes" id="UP000033058">
    <property type="component" value="Chromosome"/>
</dbReference>
<dbReference type="PANTHER" id="PTHR22990">
    <property type="entry name" value="F-BOX ONLY PROTEIN"/>
    <property type="match status" value="1"/>
</dbReference>
<dbReference type="SMART" id="SM00722">
    <property type="entry name" value="CASH"/>
    <property type="match status" value="3"/>
</dbReference>
<dbReference type="EMBL" id="CP009509">
    <property type="protein sequence ID" value="AKB41694.1"/>
    <property type="molecule type" value="Genomic_DNA"/>
</dbReference>
<dbReference type="Pfam" id="PF05048">
    <property type="entry name" value="NosD"/>
    <property type="match status" value="2"/>
</dbReference>
<name>A0A0E3Q057_METMZ</name>
<dbReference type="Pfam" id="PF13229">
    <property type="entry name" value="Beta_helix"/>
    <property type="match status" value="1"/>
</dbReference>
<evidence type="ECO:0000256" key="1">
    <source>
        <dbReference type="ARBA" id="ARBA00004906"/>
    </source>
</evidence>
<dbReference type="InterPro" id="IPR011050">
    <property type="entry name" value="Pectin_lyase_fold/virulence"/>
</dbReference>
<dbReference type="PROSITE" id="PS50006">
    <property type="entry name" value="FHA_DOMAIN"/>
    <property type="match status" value="1"/>
</dbReference>
<evidence type="ECO:0000259" key="4">
    <source>
        <dbReference type="PROSITE" id="PS50006"/>
    </source>
</evidence>
<dbReference type="InterPro" id="IPR007742">
    <property type="entry name" value="NosD_dom"/>
</dbReference>
<evidence type="ECO:0000256" key="2">
    <source>
        <dbReference type="ARBA" id="ARBA00022737"/>
    </source>
</evidence>
<dbReference type="InterPro" id="IPR006633">
    <property type="entry name" value="Carb-bd_sugar_hydrolysis-dom"/>
</dbReference>
<sequence>MHPVKTRAIIVLIAVLALNFAVAGSAAASVITVSNTDQAADFTSIQAAVNAANPGDEIIIKPGTYTENIEINTSLTILSESGSPADTIIQAADSSKNVFSIWANGVKIKGLTIKGSGSASGVHFFGVADCFLEHNILSNNRCGIDLYMFSSGNTLINNNISDSLTGISLSESLNNNIKSNSVSHCKIGISLFDSAKNTLENNTVSENDKGVSLTGESNGNLLVSNILKYNNQAGLRIYETSNNLIYNNYFNNTVNVESGQVAGENTWNTTRSGSTNIVGGPYLGGNFWGMPDGTVYPRGVRDIDLDGIFDSPYDIENSGYTDYLPLKESNSTVITVSNSEDHVADFSSIQSAVDNSYPGDTILVYPGVYVENIEIGVKDLSLFSASGSPSDTIVKAASGLDDIFSVTADGVGINGFHITGNISFPDSGIHLYEVEDCRIENNELFISPNYLFNSSGGSAQVAGNNSGVIPGFGIRLDLSGNNILDNNTISYSHAGILLRNSGGNMLLENRVSSSSYGIWVDSSVDNMLDSNLAADNKIGIYLKASGRNSILNNTALNSSGSCINLWDSSENTLNDNIASNSSNVCIILHNSSENNLSNNTASSSSYGIWLESSSNNNSLSGNGALYNNIGIYLKDSDKNKLGNNTASNNSKYGISLWNSVKNDLIKNTASYSEVSVILHNASMNVMASNTVSNSNYGIWLDSLSNNNTLVENEVSGNKIGIYLKASGNNVLTANSANLNTLYGIYLNSATGNTINTNRIVSNSGYGMYLLNSRNNKAYDNYLNNTKNLYFDSKSSANLWNVSKRSGANIAGGSFTGGNFWASPERSGFSQTHQDADHDGICEMAYVMGKGNVDYLPLAGSI</sequence>
<gene>
    <name evidence="5" type="ORF">MSMAW_2703</name>
</gene>
<organism evidence="5 6">
    <name type="scientific">Methanosarcina mazei WWM610</name>
    <dbReference type="NCBI Taxonomy" id="1434117"/>
    <lineage>
        <taxon>Archaea</taxon>
        <taxon>Methanobacteriati</taxon>
        <taxon>Methanobacteriota</taxon>
        <taxon>Stenosarchaea group</taxon>
        <taxon>Methanomicrobia</taxon>
        <taxon>Methanosarcinales</taxon>
        <taxon>Methanosarcinaceae</taxon>
        <taxon>Methanosarcina</taxon>
    </lineage>
</organism>
<dbReference type="RefSeq" id="WP_048048096.1">
    <property type="nucleotide sequence ID" value="NZ_CP009509.1"/>
</dbReference>
<dbReference type="SUPFAM" id="SSF51126">
    <property type="entry name" value="Pectin lyase-like"/>
    <property type="match status" value="4"/>
</dbReference>
<dbReference type="InterPro" id="IPR012334">
    <property type="entry name" value="Pectin_lyas_fold"/>
</dbReference>
<evidence type="ECO:0000256" key="3">
    <source>
        <dbReference type="ARBA" id="ARBA00022786"/>
    </source>
</evidence>
<dbReference type="SMART" id="SM00710">
    <property type="entry name" value="PbH1"/>
    <property type="match status" value="20"/>
</dbReference>
<dbReference type="Gene3D" id="2.160.20.10">
    <property type="entry name" value="Single-stranded right-handed beta-helix, Pectin lyase-like"/>
    <property type="match status" value="4"/>
</dbReference>
<dbReference type="InterPro" id="IPR039448">
    <property type="entry name" value="Beta_helix"/>
</dbReference>
<dbReference type="InterPro" id="IPR006626">
    <property type="entry name" value="PbH1"/>
</dbReference>
<dbReference type="HOGENOM" id="CLU_310721_0_0_2"/>
<dbReference type="PATRIC" id="fig|1434117.4.peg.3438"/>
<dbReference type="PANTHER" id="PTHR22990:SF15">
    <property type="entry name" value="F-BOX ONLY PROTEIN 10"/>
    <property type="match status" value="1"/>
</dbReference>
<feature type="domain" description="FHA" evidence="4">
    <location>
        <begin position="460"/>
        <end position="525"/>
    </location>
</feature>
<keyword evidence="3" id="KW-0833">Ubl conjugation pathway</keyword>
<evidence type="ECO:0000313" key="5">
    <source>
        <dbReference type="EMBL" id="AKB41694.1"/>
    </source>
</evidence>
<protein>
    <submittedName>
        <fullName evidence="5">Cell surface glycoprotein</fullName>
    </submittedName>
</protein>
<keyword evidence="2" id="KW-0677">Repeat</keyword>
<dbReference type="AlphaFoldDB" id="A0A0E3Q057"/>
<dbReference type="NCBIfam" id="TIGR03804">
    <property type="entry name" value="para_beta_helix"/>
    <property type="match status" value="10"/>
</dbReference>
<reference evidence="5 6" key="1">
    <citation type="submission" date="2014-07" db="EMBL/GenBank/DDBJ databases">
        <title>Methanogenic archaea and the global carbon cycle.</title>
        <authorList>
            <person name="Henriksen J.R."/>
            <person name="Luke J."/>
            <person name="Reinhart S."/>
            <person name="Benedict M.N."/>
            <person name="Youngblut N.D."/>
            <person name="Metcalf M.E."/>
            <person name="Whitaker R.J."/>
            <person name="Metcalf W.W."/>
        </authorList>
    </citation>
    <scope>NUCLEOTIDE SEQUENCE [LARGE SCALE GENOMIC DNA]</scope>
    <source>
        <strain evidence="5 6">WWM610</strain>
    </source>
</reference>
<proteinExistence type="predicted"/>
<evidence type="ECO:0000313" key="6">
    <source>
        <dbReference type="Proteomes" id="UP000033058"/>
    </source>
</evidence>
<dbReference type="GeneID" id="24852477"/>